<feature type="compositionally biased region" description="Gly residues" evidence="27">
    <location>
        <begin position="843"/>
        <end position="855"/>
    </location>
</feature>
<evidence type="ECO:0000256" key="25">
    <source>
        <dbReference type="ARBA" id="ARBA00066006"/>
    </source>
</evidence>
<keyword evidence="12 28" id="KW-0812">Transmembrane</keyword>
<evidence type="ECO:0000256" key="2">
    <source>
        <dbReference type="ARBA" id="ARBA00004282"/>
    </source>
</evidence>
<evidence type="ECO:0000256" key="16">
    <source>
        <dbReference type="ARBA" id="ARBA00022889"/>
    </source>
</evidence>
<keyword evidence="10" id="KW-1003">Cell membrane</keyword>
<feature type="transmembrane region" description="Helical" evidence="28">
    <location>
        <begin position="413"/>
        <end position="435"/>
    </location>
</feature>
<dbReference type="Pfam" id="PF00412">
    <property type="entry name" value="LIM"/>
    <property type="match status" value="3"/>
</dbReference>
<evidence type="ECO:0000256" key="15">
    <source>
        <dbReference type="ARBA" id="ARBA00022833"/>
    </source>
</evidence>
<evidence type="ECO:0000256" key="8">
    <source>
        <dbReference type="ARBA" id="ARBA00019359"/>
    </source>
</evidence>
<feature type="transmembrane region" description="Helical" evidence="28">
    <location>
        <begin position="68"/>
        <end position="95"/>
    </location>
</feature>
<keyword evidence="20 28" id="KW-0472">Membrane</keyword>
<comment type="similarity">
    <text evidence="6">Belongs to the zyxin/ajuba family.</text>
</comment>
<feature type="transmembrane region" description="Helical" evidence="28">
    <location>
        <begin position="160"/>
        <end position="183"/>
    </location>
</feature>
<feature type="region of interest" description="Disordered" evidence="27">
    <location>
        <begin position="638"/>
        <end position="674"/>
    </location>
</feature>
<feature type="domain" description="LIM zinc-binding" evidence="29">
    <location>
        <begin position="1249"/>
        <end position="1309"/>
    </location>
</feature>
<keyword evidence="18 28" id="KW-1133">Transmembrane helix</keyword>
<feature type="transmembrane region" description="Helical" evidence="28">
    <location>
        <begin position="190"/>
        <end position="210"/>
    </location>
</feature>
<feature type="compositionally biased region" description="Low complexity" evidence="27">
    <location>
        <begin position="931"/>
        <end position="944"/>
    </location>
</feature>
<proteinExistence type="inferred from homology"/>
<feature type="region of interest" description="Disordered" evidence="27">
    <location>
        <begin position="1120"/>
        <end position="1147"/>
    </location>
</feature>
<keyword evidence="22" id="KW-0458">Lysosome</keyword>
<dbReference type="EMBL" id="RWIC01000145">
    <property type="protein sequence ID" value="TKC48755.1"/>
    <property type="molecule type" value="Genomic_DNA"/>
</dbReference>
<comment type="subcellular location">
    <subcellularLocation>
        <location evidence="2">Cell junction</location>
    </subcellularLocation>
    <subcellularLocation>
        <location evidence="4">Cell membrane</location>
        <topology evidence="4">Multi-pass membrane protein</topology>
    </subcellularLocation>
    <subcellularLocation>
        <location evidence="3">Cytoplasm</location>
    </subcellularLocation>
    <subcellularLocation>
        <location evidence="5">Lysosome membrane</location>
    </subcellularLocation>
    <subcellularLocation>
        <location evidence="1">Nucleus</location>
    </subcellularLocation>
</comment>
<dbReference type="PROSITE" id="PS50023">
    <property type="entry name" value="LIM_DOMAIN_2"/>
    <property type="match status" value="3"/>
</dbReference>
<feature type="transmembrane region" description="Helical" evidence="28">
    <location>
        <begin position="293"/>
        <end position="315"/>
    </location>
</feature>
<dbReference type="PROSITE" id="PS00478">
    <property type="entry name" value="LIM_DOMAIN_1"/>
    <property type="match status" value="1"/>
</dbReference>
<dbReference type="CDD" id="cd09357">
    <property type="entry name" value="LIM3_Zyxin_like"/>
    <property type="match status" value="1"/>
</dbReference>
<dbReference type="FunFam" id="2.10.110.10:FF:000047">
    <property type="entry name" value="lipoma-preferred partner isoform X1"/>
    <property type="match status" value="1"/>
</dbReference>
<dbReference type="GO" id="GO:0055064">
    <property type="term" value="P:chloride ion homeostasis"/>
    <property type="evidence" value="ECO:0007669"/>
    <property type="project" value="TreeGrafter"/>
</dbReference>
<keyword evidence="11" id="KW-0963">Cytoplasm</keyword>
<evidence type="ECO:0000256" key="19">
    <source>
        <dbReference type="ARBA" id="ARBA00023038"/>
    </source>
</evidence>
<dbReference type="InterPro" id="IPR001781">
    <property type="entry name" value="Znf_LIM"/>
</dbReference>
<organism evidence="30 31">
    <name type="scientific">Monodon monoceros</name>
    <name type="common">Narwhal</name>
    <name type="synonym">Ceratodon monodon</name>
    <dbReference type="NCBI Taxonomy" id="40151"/>
    <lineage>
        <taxon>Eukaryota</taxon>
        <taxon>Metazoa</taxon>
        <taxon>Chordata</taxon>
        <taxon>Craniata</taxon>
        <taxon>Vertebrata</taxon>
        <taxon>Euteleostomi</taxon>
        <taxon>Mammalia</taxon>
        <taxon>Eutheria</taxon>
        <taxon>Laurasiatheria</taxon>
        <taxon>Artiodactyla</taxon>
        <taxon>Whippomorpha</taxon>
        <taxon>Cetacea</taxon>
        <taxon>Odontoceti</taxon>
        <taxon>Monodontidae</taxon>
        <taxon>Monodon</taxon>
    </lineage>
</organism>
<evidence type="ECO:0000256" key="27">
    <source>
        <dbReference type="SAM" id="MobiDB-lite"/>
    </source>
</evidence>
<evidence type="ECO:0000256" key="14">
    <source>
        <dbReference type="ARBA" id="ARBA00022737"/>
    </source>
</evidence>
<evidence type="ECO:0000256" key="21">
    <source>
        <dbReference type="ARBA" id="ARBA00023180"/>
    </source>
</evidence>
<comment type="similarity">
    <text evidence="7">Belongs to the SLC12A transporter family.</text>
</comment>
<keyword evidence="23" id="KW-0539">Nucleus</keyword>
<dbReference type="Gene3D" id="1.20.1740.10">
    <property type="entry name" value="Amino acid/polyamine transporter I"/>
    <property type="match status" value="1"/>
</dbReference>
<feature type="transmembrane region" description="Helical" evidence="28">
    <location>
        <begin position="36"/>
        <end position="56"/>
    </location>
</feature>
<dbReference type="InterPro" id="IPR004842">
    <property type="entry name" value="SLC12A_fam"/>
</dbReference>
<comment type="subunit">
    <text evidence="25">Interacts with SLC12A1.</text>
</comment>
<dbReference type="InterPro" id="IPR018491">
    <property type="entry name" value="SLC12_C"/>
</dbReference>
<dbReference type="GO" id="GO:0055075">
    <property type="term" value="P:potassium ion homeostasis"/>
    <property type="evidence" value="ECO:0007669"/>
    <property type="project" value="TreeGrafter"/>
</dbReference>
<keyword evidence="19 26" id="KW-0440">LIM domain</keyword>
<keyword evidence="13 26" id="KW-0479">Metal-binding</keyword>
<dbReference type="FunFam" id="2.10.110.10:FF:000042">
    <property type="entry name" value="lipoma-preferred partner isoform X1"/>
    <property type="match status" value="1"/>
</dbReference>
<evidence type="ECO:0000256" key="17">
    <source>
        <dbReference type="ARBA" id="ARBA00022949"/>
    </source>
</evidence>
<feature type="region of interest" description="Disordered" evidence="27">
    <location>
        <begin position="841"/>
        <end position="862"/>
    </location>
</feature>
<dbReference type="PANTHER" id="PTHR11827">
    <property type="entry name" value="SOLUTE CARRIER FAMILY 12, CATION COTRANSPORTERS"/>
    <property type="match status" value="1"/>
</dbReference>
<dbReference type="Proteomes" id="UP000308365">
    <property type="component" value="Unassembled WGS sequence"/>
</dbReference>
<feature type="compositionally biased region" description="Low complexity" evidence="27">
    <location>
        <begin position="1062"/>
        <end position="1075"/>
    </location>
</feature>
<evidence type="ECO:0000256" key="22">
    <source>
        <dbReference type="ARBA" id="ARBA00023228"/>
    </source>
</evidence>
<dbReference type="PANTHER" id="PTHR11827:SF98">
    <property type="entry name" value="SOLUTE CARRIER FAMILY 12 MEMBER 9"/>
    <property type="match status" value="1"/>
</dbReference>
<evidence type="ECO:0000256" key="7">
    <source>
        <dbReference type="ARBA" id="ARBA00010593"/>
    </source>
</evidence>
<evidence type="ECO:0000256" key="5">
    <source>
        <dbReference type="ARBA" id="ARBA00004656"/>
    </source>
</evidence>
<evidence type="ECO:0000256" key="13">
    <source>
        <dbReference type="ARBA" id="ARBA00022723"/>
    </source>
</evidence>
<comment type="caution">
    <text evidence="30">The sequence shown here is derived from an EMBL/GenBank/DDBJ whole genome shotgun (WGS) entry which is preliminary data.</text>
</comment>
<evidence type="ECO:0000256" key="1">
    <source>
        <dbReference type="ARBA" id="ARBA00004123"/>
    </source>
</evidence>
<dbReference type="CDD" id="cd09354">
    <property type="entry name" value="LIM2_LPP"/>
    <property type="match status" value="1"/>
</dbReference>
<evidence type="ECO:0000313" key="30">
    <source>
        <dbReference type="EMBL" id="TKC48755.1"/>
    </source>
</evidence>
<evidence type="ECO:0000313" key="31">
    <source>
        <dbReference type="Proteomes" id="UP000308365"/>
    </source>
</evidence>
<feature type="transmembrane region" description="Helical" evidence="28">
    <location>
        <begin position="335"/>
        <end position="361"/>
    </location>
</feature>
<keyword evidence="14" id="KW-0677">Repeat</keyword>
<evidence type="ECO:0000256" key="26">
    <source>
        <dbReference type="PROSITE-ProRule" id="PRU00125"/>
    </source>
</evidence>
<keyword evidence="17" id="KW-0965">Cell junction</keyword>
<feature type="region of interest" description="Disordered" evidence="27">
    <location>
        <begin position="800"/>
        <end position="819"/>
    </location>
</feature>
<feature type="non-terminal residue" evidence="30">
    <location>
        <position position="1"/>
    </location>
</feature>
<gene>
    <name evidence="30" type="ORF">EI555_019575</name>
</gene>
<feature type="transmembrane region" description="Helical" evidence="28">
    <location>
        <begin position="447"/>
        <end position="467"/>
    </location>
</feature>
<evidence type="ECO:0000256" key="4">
    <source>
        <dbReference type="ARBA" id="ARBA00004651"/>
    </source>
</evidence>
<dbReference type="GO" id="GO:0015379">
    <property type="term" value="F:potassium:chloride symporter activity"/>
    <property type="evidence" value="ECO:0007669"/>
    <property type="project" value="TreeGrafter"/>
</dbReference>
<evidence type="ECO:0000256" key="3">
    <source>
        <dbReference type="ARBA" id="ARBA00004496"/>
    </source>
</evidence>
<evidence type="ECO:0000259" key="29">
    <source>
        <dbReference type="PROSITE" id="PS50023"/>
    </source>
</evidence>
<dbReference type="InterPro" id="IPR004841">
    <property type="entry name" value="AA-permease/SLC12A_dom"/>
</dbReference>
<dbReference type="GO" id="GO:0070161">
    <property type="term" value="C:anchoring junction"/>
    <property type="evidence" value="ECO:0007669"/>
    <property type="project" value="UniProtKB-SubCell"/>
</dbReference>
<feature type="compositionally biased region" description="Basic and acidic residues" evidence="27">
    <location>
        <begin position="1015"/>
        <end position="1029"/>
    </location>
</feature>
<dbReference type="SMART" id="SM00132">
    <property type="entry name" value="LIM"/>
    <property type="match status" value="3"/>
</dbReference>
<keyword evidence="9" id="KW-0813">Transport</keyword>
<evidence type="ECO:0000256" key="24">
    <source>
        <dbReference type="ARBA" id="ARBA00055457"/>
    </source>
</evidence>
<evidence type="ECO:0000256" key="20">
    <source>
        <dbReference type="ARBA" id="ARBA00023136"/>
    </source>
</evidence>
<dbReference type="Pfam" id="PF00324">
    <property type="entry name" value="AA_permease"/>
    <property type="match status" value="1"/>
</dbReference>
<dbReference type="Pfam" id="PF03522">
    <property type="entry name" value="SLC12"/>
    <property type="match status" value="1"/>
</dbReference>
<dbReference type="GO" id="GO:0005886">
    <property type="term" value="C:plasma membrane"/>
    <property type="evidence" value="ECO:0007669"/>
    <property type="project" value="UniProtKB-SubCell"/>
</dbReference>
<keyword evidence="15 26" id="KW-0862">Zinc</keyword>
<feature type="region of interest" description="Disordered" evidence="27">
    <location>
        <begin position="910"/>
        <end position="945"/>
    </location>
</feature>
<evidence type="ECO:0000256" key="9">
    <source>
        <dbReference type="ARBA" id="ARBA00022448"/>
    </source>
</evidence>
<evidence type="ECO:0000256" key="28">
    <source>
        <dbReference type="SAM" id="Phobius"/>
    </source>
</evidence>
<feature type="region of interest" description="Disordered" evidence="27">
    <location>
        <begin position="1014"/>
        <end position="1075"/>
    </location>
</feature>
<keyword evidence="21" id="KW-0325">Glycoprotein</keyword>
<evidence type="ECO:0000256" key="12">
    <source>
        <dbReference type="ARBA" id="ARBA00022692"/>
    </source>
</evidence>
<dbReference type="FunFam" id="2.10.110.10:FF:000027">
    <property type="entry name" value="lipoma-preferred partner isoform X1"/>
    <property type="match status" value="1"/>
</dbReference>
<accession>A0A4U1FG34</accession>
<keyword evidence="16" id="KW-0130">Cell adhesion</keyword>
<dbReference type="FunFam" id="1.20.1740.10:FF:000013">
    <property type="entry name" value="Solute carrier family 12 member"/>
    <property type="match status" value="1"/>
</dbReference>
<dbReference type="SUPFAM" id="SSF57716">
    <property type="entry name" value="Glucocorticoid receptor-like (DNA-binding domain)"/>
    <property type="match status" value="3"/>
</dbReference>
<evidence type="ECO:0000256" key="10">
    <source>
        <dbReference type="ARBA" id="ARBA00022475"/>
    </source>
</evidence>
<name>A0A4U1FG34_MONMO</name>
<evidence type="ECO:0000256" key="23">
    <source>
        <dbReference type="ARBA" id="ARBA00023242"/>
    </source>
</evidence>
<feature type="transmembrane region" description="Helical" evidence="28">
    <location>
        <begin position="261"/>
        <end position="281"/>
    </location>
</feature>
<dbReference type="GO" id="GO:0005765">
    <property type="term" value="C:lysosomal membrane"/>
    <property type="evidence" value="ECO:0007669"/>
    <property type="project" value="UniProtKB-SubCell"/>
</dbReference>
<dbReference type="CDD" id="cd09350">
    <property type="entry name" value="LIM1_TRIP6"/>
    <property type="match status" value="1"/>
</dbReference>
<dbReference type="Gene3D" id="2.10.110.10">
    <property type="entry name" value="Cysteine Rich Protein"/>
    <property type="match status" value="3"/>
</dbReference>
<comment type="function">
    <text evidence="24">May be an inhibitor of SLC12A1. Seems to correspond to a subunit of a multimeric transport system and thus, additional subunits may be required for its function. May play a role in lysosomal ion flux and osmoregulation.</text>
</comment>
<evidence type="ECO:0000256" key="11">
    <source>
        <dbReference type="ARBA" id="ARBA00022490"/>
    </source>
</evidence>
<evidence type="ECO:0000256" key="6">
    <source>
        <dbReference type="ARBA" id="ARBA00009611"/>
    </source>
</evidence>
<dbReference type="GO" id="GO:0006884">
    <property type="term" value="P:cell volume homeostasis"/>
    <property type="evidence" value="ECO:0007669"/>
    <property type="project" value="TreeGrafter"/>
</dbReference>
<feature type="transmembrane region" description="Helical" evidence="28">
    <location>
        <begin position="116"/>
        <end position="140"/>
    </location>
</feature>
<dbReference type="GO" id="GO:0007155">
    <property type="term" value="P:cell adhesion"/>
    <property type="evidence" value="ECO:0007669"/>
    <property type="project" value="UniProtKB-KW"/>
</dbReference>
<feature type="domain" description="LIM zinc-binding" evidence="29">
    <location>
        <begin position="1189"/>
        <end position="1247"/>
    </location>
</feature>
<dbReference type="GO" id="GO:0046872">
    <property type="term" value="F:metal ion binding"/>
    <property type="evidence" value="ECO:0007669"/>
    <property type="project" value="UniProtKB-KW"/>
</dbReference>
<protein>
    <recommendedName>
        <fullName evidence="8">Solute carrier family 12 member 9</fullName>
    </recommendedName>
</protein>
<feature type="domain" description="LIM zinc-binding" evidence="29">
    <location>
        <begin position="1312"/>
        <end position="1379"/>
    </location>
</feature>
<evidence type="ECO:0000256" key="18">
    <source>
        <dbReference type="ARBA" id="ARBA00022989"/>
    </source>
</evidence>
<sequence>NSPLLAYRLLGEEGVSFPASGAGGPGGASARKLSTFLGVVVPTVLSMFSIVVFLRIGFVVGHAGLLQALAMLLVAYLILALTVLSVCAIATNGAVRGGGAYFMISRTLGPEVGGSIGLMFYLANVCGCAVSLLGLVEAMLDVFGADATGSSGLRTLPQGYGWNLLYGSLLLGLVGGVCTLGAGLYARASFLTFLLVSGSLASVLVSFVAVRPRDIPLTPRPGPNGSSLPPQVGHFTGFNSSTLKANLGAGYAKDYTTGATMTFASVFAVLFNGCTGIMAGANMSGELKDPSRAIPLGTIVAVAYTFFIYILLFFLSSFTCDRILLQEDYGFFQAISLWPPLVLTGIYATSLSASMSSLIGASRILHALAQDNLFGVILAPAKVISQGGNPWGAVLYSWGLVQLVLLAGKLNTLAAVVTVFYLVAYAAVDLSCLSLEWASAPNFRPTFSLFSWHTCLLGVASCLLMMFLISPGAAGGSLLLMGLLSALLTARGGPSSWGYVSQALLFHQVRKYLLRLDVRKDHVKFWRPQLLLLVGNPRGALPLLRLANQLKKGGLYVLGHVTLGDLDSLPSDPVQPQYGAWLSLVDRAQVKAFVDLTLSPSVRQGAQHLLRISGLGGMKPNTLVLGFYDDAAPQDHFLTDPAFSEPADGTQEGGSPALSTLFPPPRAPGSPRALSPQDYVATVADALKMNKNVVLARACGALPPERLSRGSGGTSQLHHVDVWPLNLLRPRGGPGYVDVCGLFLLQMATILGMVPAWHSARLRIFLCLGPREAPGAAEGRLRALLSQLRIRAQVQEVVWGEGSASSQEPEEEEEGDFVNGRRGDAEAEALACSANALVRAQQGRGGGGGPGGPEGGDGEEGPATALTFLYLPRPPADPARYPRYLALLEVLSRDLGPTLLIHGVTPAMSGPTWLTPKQPEPARAPQGRGLPRGASGPPAAHGAALQPHPRVNFCPLPSEQCYQAPGGPEDRGLAWVGCRGAPQRSQGLPADRGGLRPGSLDAEIDSLTSMLAELDGGRGHAPRRPDRQAYEPPQPPAYRSGSGSGSLKPNGGGVPPPPLPASPYGGPTPASYATASTPAGPAFPVQVKVAQPAEVKSGGLAIGATASQGRGAKKRLLGSPALPEEEEAGTGPRIARSPSVTASGARGRAKPLILTSQVPLSQPPEEELERLTKKLVHDMNHPPSGEYFGRCGGCGEDVVGDGAGVVALDRVFHVGCFVCSTCRAQLRGQHFYAVERRAYCESCYVATLEKCSTCSQPILDRILRAMGKAYHPGCFTCVVCHRGLDGIPFTVDATSQIHCIEDFHRKFAPRCSVCGGAIMPEPGQEETVRIVALDRSFHIGCYKCEECGLLLSSEGECQGCYPLDGHILCKACSAWRIQELSATVTTDC</sequence>
<dbReference type="GO" id="GO:0005634">
    <property type="term" value="C:nucleus"/>
    <property type="evidence" value="ECO:0007669"/>
    <property type="project" value="UniProtKB-SubCell"/>
</dbReference>
<reference evidence="31" key="1">
    <citation type="journal article" date="2019" name="IScience">
        <title>Narwhal Genome Reveals Long-Term Low Genetic Diversity despite Current Large Abundance Size.</title>
        <authorList>
            <person name="Westbury M.V."/>
            <person name="Petersen B."/>
            <person name="Garde E."/>
            <person name="Heide-Jorgensen M.P."/>
            <person name="Lorenzen E.D."/>
        </authorList>
    </citation>
    <scope>NUCLEOTIDE SEQUENCE [LARGE SCALE GENOMIC DNA]</scope>
</reference>